<feature type="compositionally biased region" description="Pro residues" evidence="7">
    <location>
        <begin position="378"/>
        <end position="389"/>
    </location>
</feature>
<dbReference type="Gene3D" id="3.30.565.10">
    <property type="entry name" value="Histidine kinase-like ATPase, C-terminal domain"/>
    <property type="match status" value="1"/>
</dbReference>
<feature type="coiled-coil region" evidence="6">
    <location>
        <begin position="711"/>
        <end position="738"/>
    </location>
</feature>
<dbReference type="Gene3D" id="3.30.450.40">
    <property type="match status" value="10"/>
</dbReference>
<feature type="domain" description="Histidine kinase" evidence="8">
    <location>
        <begin position="2069"/>
        <end position="2181"/>
    </location>
</feature>
<dbReference type="RefSeq" id="WP_172450989.1">
    <property type="nucleotide sequence ID" value="NZ_LYXE01000110.1"/>
</dbReference>
<evidence type="ECO:0000256" key="5">
    <source>
        <dbReference type="ARBA" id="ARBA00023012"/>
    </source>
</evidence>
<evidence type="ECO:0000256" key="4">
    <source>
        <dbReference type="ARBA" id="ARBA00022801"/>
    </source>
</evidence>
<reference evidence="9 10" key="1">
    <citation type="submission" date="2016-05" db="EMBL/GenBank/DDBJ databases">
        <authorList>
            <person name="Lavstsen T."/>
            <person name="Jespersen J.S."/>
        </authorList>
    </citation>
    <scope>NUCLEOTIDE SEQUENCE [LARGE SCALE GENOMIC DNA]</scope>
    <source>
        <strain evidence="9 10">B7-9</strain>
    </source>
</reference>
<dbReference type="Pfam" id="PF02518">
    <property type="entry name" value="HATPase_c"/>
    <property type="match status" value="1"/>
</dbReference>
<dbReference type="InterPro" id="IPR003594">
    <property type="entry name" value="HATPase_dom"/>
</dbReference>
<dbReference type="EMBL" id="LYXE01000110">
    <property type="protein sequence ID" value="PDV98034.1"/>
    <property type="molecule type" value="Genomic_DNA"/>
</dbReference>
<dbReference type="GO" id="GO:0000160">
    <property type="term" value="P:phosphorelay signal transduction system"/>
    <property type="evidence" value="ECO:0007669"/>
    <property type="project" value="UniProtKB-KW"/>
</dbReference>
<comment type="caution">
    <text evidence="9">The sequence shown here is derived from an EMBL/GenBank/DDBJ whole genome shotgun (WGS) entry which is preliminary data.</text>
</comment>
<dbReference type="PRINTS" id="PR00344">
    <property type="entry name" value="BCTRLSENSOR"/>
</dbReference>
<dbReference type="Pfam" id="PF01590">
    <property type="entry name" value="GAF"/>
    <property type="match status" value="4"/>
</dbReference>
<dbReference type="PANTHER" id="PTHR43156:SF2">
    <property type="entry name" value="STAGE II SPORULATION PROTEIN E"/>
    <property type="match status" value="1"/>
</dbReference>
<dbReference type="InterPro" id="IPR005467">
    <property type="entry name" value="His_kinase_dom"/>
</dbReference>
<dbReference type="Proteomes" id="UP000220922">
    <property type="component" value="Unassembled WGS sequence"/>
</dbReference>
<dbReference type="InterPro" id="IPR036890">
    <property type="entry name" value="HATPase_C_sf"/>
</dbReference>
<keyword evidence="3" id="KW-0418">Kinase</keyword>
<keyword evidence="5" id="KW-0902">Two-component regulatory system</keyword>
<organism evidence="9 10">
    <name type="scientific">Candidatus Chloroploca asiatica</name>
    <dbReference type="NCBI Taxonomy" id="1506545"/>
    <lineage>
        <taxon>Bacteria</taxon>
        <taxon>Bacillati</taxon>
        <taxon>Chloroflexota</taxon>
        <taxon>Chloroflexia</taxon>
        <taxon>Chloroflexales</taxon>
        <taxon>Chloroflexineae</taxon>
        <taxon>Oscillochloridaceae</taxon>
        <taxon>Candidatus Chloroploca</taxon>
    </lineage>
</organism>
<keyword evidence="4" id="KW-0378">Hydrolase</keyword>
<dbReference type="GO" id="GO:0004673">
    <property type="term" value="F:protein histidine kinase activity"/>
    <property type="evidence" value="ECO:0007669"/>
    <property type="project" value="UniProtKB-EC"/>
</dbReference>
<dbReference type="PANTHER" id="PTHR43156">
    <property type="entry name" value="STAGE II SPORULATION PROTEIN E-RELATED"/>
    <property type="match status" value="1"/>
</dbReference>
<sequence length="2183" mass="240511">MKRSEHVLISIEAAASEINKTTNLDQVLLQICQGAVQLFDVDHSGLVLFDNDGDSGKVVAEFPDLGTLGTRIPVRGIPAEERLIYQQEPILLNAVPETPPAELGSVAQTFASFAIRAILVVPVVSQDRVIGSFSLDAIERAYTFTDEDIDLCRVFAAHIANALDKARLVREVQQHAEQAAMLRTMTTALTSEYDQRLLLELIVMQAAQQLHAHGGGIYVYDAHQQTFALGGVYGHADSPLAATVHQHEGIVGMLVTEDLPFLIVSDYANWTERVSTYHDVSPFEAVIAVPIRWQMQPVGVLFVDAERGRVFTTQDASLLRLFADYAALALGNALLHHTREVTAAQLEHVLTGLETLVQTMRGPGLDEQVPSIANQLATPPPLPEPPLPLPKQRDEDPQLTQRINQLFANVRTTLIRPTAAPPQATPDTGWPALVAQAPGAMLLTNHAGKLIAASPCAALLLGYTEATLAEQTLADLMVDSQAMPRLMRSLASKPDTCHVEEIGFYNARHEALPVKLRARQCRLPGEAQNGIIITFEELRPLQTAQTHHALLVQASKLLTMADGLPEALRSLGDGLVKSLNLACCRIYLADTAEQLILQASQAVPGLSWHPGLGTTMVINAWPELASAVQQTGLTVINQPQTWGRQTGLPSSVRSVVLMPLRHRDGLVGLLELGRGVATPTSDFAEADRALIEDLATHTAPLIDRIRQQELNEYHQNRLDQMERAVRTLRADHDASQLRNEILRLAVDMLRQTMGVFYLVRPHLGEIEIAHVCGLPEALLGYVQQANIGLAGRVVQSGAPLVSASFADDPADPLALYRWHNAYAAPIECGGELVGVVLVGGVRRDNARQTIDLTVLKRFVWQAASVLQTAQLSGREQRVVWRMALLGQLSRFCQETTQKDLMLHAFLTAITAGYGLRFNRGMVFLVNERQDYLIGHMGIGHVSLEEANEDWATLEQDGMTTFQTYLEHLSTQELPPTPLFARINALRIPLTRDEPDLLRTILLEPRTITLAGSELDHFLPPHLLDVLTPRGPTAIAPLMVGDKIQGMVIVDNAFTQATITKDDSEALLTFAHTIAVALKNQNLVSQYQATQQSLHTLLEGSHKAVSGGAETPEQVLKAAVHQVCAVVEAMWVSIILINDLGEVTRAISSRDGIFEAQSIVREDGVSMEVLRSGEPQIFDQTMQYQDRLQPVIFKRGVGAAACLPLMIGERRFGVLWIHWHEAHPSLPAELEAVRLYLNQVALAYQHAAQIRLLEQIRHAAEGIGGAETWHDVLEQVARHGCILLGGTAAVVWSYDAASGQIEPARSAGYQLARDVWHQLKLQPPRTDRLLNQALSGGWYAESDLRGPVGATAPDQPMALLLEQTSARALQIVALQHRGILLGLLTVVYKRPQRFAAEDRNKARLFANSAAMVLSKAALFDRLRLSQGRLDAAQETMRLVTSASMLEHPEEALRSIVEGVRTLLNADTAVIYVCDAKQRQLTYPPVASGVLDPRSVAQKVRVLRESLVAQVIHHDGVLIIDDVSTDPRFGISHFVRREEIVATIATPLICGTMRVGALFVSYRKPHPFSAEELEHLTLLANQAAIAIRSDQCYRERERQRSTFEALRQAGHAVAASLVHTTPNPASLQLTLDCIAEQSLLLISPEVRDRSFSHLAMVEGNYLRFTAAHPGSYLEQLHHQVGKIDLDGPQIGITGRTVQRKEVIRIDHVQYDADYLSYDPAVTSELAVPIKLGNQVFGVINLEHPSEAAFDEEDEHALQLLADYAATALQHNRLYACLELVQEMGRRVAMNQPIDLFLHQLCHRLATEIFRGCLVSVRLAAHHHDERPVLTFKPTWSSPQSHGGTITQAFGEGICGYVAVQRRVVNCPNVHQLEGEPDYLDLVPDKPFRTVSELCVPITWGNEQEDLLGVIDVQSPRQAAFAHDDEQLLGIIAGQIASALHNADHIEALSSMRGIVGGRTSLEWMRTMVNVWRHEIEDYAQNIRNQVQGAAMRPPAGQSFEAWIKVRLGEIDVNARRILDRSLTPALKADEGVQTTPLDDFVRRCVNKLWILERYTATIASPQLDLHAQASVQVNQELLRIAIEMLIRNAIDAMREAPTRHLRLATRRSDRHVQLTVEDSGPGIPPAIKPLIFKEQVLRPEGGRVGGTGLMMVRAIIEAYGGRVDLVKTGPEGTTMMLELPIEEST</sequence>
<dbReference type="EC" id="2.7.13.3" evidence="2"/>
<comment type="catalytic activity">
    <reaction evidence="1">
        <text>ATP + protein L-histidine = ADP + protein N-phospho-L-histidine.</text>
        <dbReference type="EC" id="2.7.13.3"/>
    </reaction>
</comment>
<accession>A0A2H3KJD2</accession>
<dbReference type="GO" id="GO:0016791">
    <property type="term" value="F:phosphatase activity"/>
    <property type="evidence" value="ECO:0007669"/>
    <property type="project" value="TreeGrafter"/>
</dbReference>
<keyword evidence="3" id="KW-0808">Transferase</keyword>
<evidence type="ECO:0000256" key="6">
    <source>
        <dbReference type="SAM" id="Coils"/>
    </source>
</evidence>
<dbReference type="SUPFAM" id="SSF55781">
    <property type="entry name" value="GAF domain-like"/>
    <property type="match status" value="10"/>
</dbReference>
<dbReference type="InterPro" id="IPR004358">
    <property type="entry name" value="Sig_transdc_His_kin-like_C"/>
</dbReference>
<dbReference type="SMART" id="SM00387">
    <property type="entry name" value="HATPase_c"/>
    <property type="match status" value="1"/>
</dbReference>
<protein>
    <recommendedName>
        <fullName evidence="2">histidine kinase</fullName>
        <ecNumber evidence="2">2.7.13.3</ecNumber>
    </recommendedName>
</protein>
<evidence type="ECO:0000256" key="3">
    <source>
        <dbReference type="ARBA" id="ARBA00022777"/>
    </source>
</evidence>
<keyword evidence="6" id="KW-0175">Coiled coil</keyword>
<dbReference type="InterPro" id="IPR029016">
    <property type="entry name" value="GAF-like_dom_sf"/>
</dbReference>
<evidence type="ECO:0000313" key="9">
    <source>
        <dbReference type="EMBL" id="PDV98034.1"/>
    </source>
</evidence>
<dbReference type="SMART" id="SM00065">
    <property type="entry name" value="GAF"/>
    <property type="match status" value="10"/>
</dbReference>
<dbReference type="InterPro" id="IPR003018">
    <property type="entry name" value="GAF"/>
</dbReference>
<evidence type="ECO:0000256" key="7">
    <source>
        <dbReference type="SAM" id="MobiDB-lite"/>
    </source>
</evidence>
<dbReference type="SUPFAM" id="SSF55874">
    <property type="entry name" value="ATPase domain of HSP90 chaperone/DNA topoisomerase II/histidine kinase"/>
    <property type="match status" value="1"/>
</dbReference>
<name>A0A2H3KJD2_9CHLR</name>
<dbReference type="Gene3D" id="3.30.450.20">
    <property type="entry name" value="PAS domain"/>
    <property type="match status" value="1"/>
</dbReference>
<gene>
    <name evidence="9" type="ORF">A9Q02_02835</name>
</gene>
<keyword evidence="10" id="KW-1185">Reference proteome</keyword>
<proteinExistence type="predicted"/>
<dbReference type="InterPro" id="IPR052016">
    <property type="entry name" value="Bact_Sigma-Reg"/>
</dbReference>
<dbReference type="PROSITE" id="PS50109">
    <property type="entry name" value="HIS_KIN"/>
    <property type="match status" value="1"/>
</dbReference>
<evidence type="ECO:0000256" key="2">
    <source>
        <dbReference type="ARBA" id="ARBA00012438"/>
    </source>
</evidence>
<feature type="region of interest" description="Disordered" evidence="7">
    <location>
        <begin position="374"/>
        <end position="394"/>
    </location>
</feature>
<evidence type="ECO:0000256" key="1">
    <source>
        <dbReference type="ARBA" id="ARBA00000085"/>
    </source>
</evidence>
<dbReference type="Pfam" id="PF13185">
    <property type="entry name" value="GAF_2"/>
    <property type="match status" value="4"/>
</dbReference>
<evidence type="ECO:0000313" key="10">
    <source>
        <dbReference type="Proteomes" id="UP000220922"/>
    </source>
</evidence>
<evidence type="ECO:0000259" key="8">
    <source>
        <dbReference type="PROSITE" id="PS50109"/>
    </source>
</evidence>